<dbReference type="AlphaFoldDB" id="A0A916XHS5"/>
<organism evidence="1 2">
    <name type="scientific">Undibacterium terreum</name>
    <dbReference type="NCBI Taxonomy" id="1224302"/>
    <lineage>
        <taxon>Bacteria</taxon>
        <taxon>Pseudomonadati</taxon>
        <taxon>Pseudomonadota</taxon>
        <taxon>Betaproteobacteria</taxon>
        <taxon>Burkholderiales</taxon>
        <taxon>Oxalobacteraceae</taxon>
        <taxon>Undibacterium</taxon>
    </lineage>
</organism>
<gene>
    <name evidence="1" type="ORF">GCM10011396_22070</name>
</gene>
<dbReference type="Proteomes" id="UP000637423">
    <property type="component" value="Unassembled WGS sequence"/>
</dbReference>
<name>A0A916XHS5_9BURK</name>
<sequence length="78" mass="7975">MESGSIATTLCEIGSMTTASTSDSRMRTGTGTMPSPIIGAALSIAMIRQNGHHKALSSGTSWLKTSSMGLFPAGLLSD</sequence>
<evidence type="ECO:0000313" key="2">
    <source>
        <dbReference type="Proteomes" id="UP000637423"/>
    </source>
</evidence>
<keyword evidence="2" id="KW-1185">Reference proteome</keyword>
<reference evidence="1" key="1">
    <citation type="journal article" date="2014" name="Int. J. Syst. Evol. Microbiol.">
        <title>Complete genome sequence of Corynebacterium casei LMG S-19264T (=DSM 44701T), isolated from a smear-ripened cheese.</title>
        <authorList>
            <consortium name="US DOE Joint Genome Institute (JGI-PGF)"/>
            <person name="Walter F."/>
            <person name="Albersmeier A."/>
            <person name="Kalinowski J."/>
            <person name="Ruckert C."/>
        </authorList>
    </citation>
    <scope>NUCLEOTIDE SEQUENCE</scope>
    <source>
        <strain evidence="1">CGMCC 1.10998</strain>
    </source>
</reference>
<proteinExistence type="predicted"/>
<accession>A0A916XHS5</accession>
<reference evidence="1" key="2">
    <citation type="submission" date="2020-09" db="EMBL/GenBank/DDBJ databases">
        <authorList>
            <person name="Sun Q."/>
            <person name="Zhou Y."/>
        </authorList>
    </citation>
    <scope>NUCLEOTIDE SEQUENCE</scope>
    <source>
        <strain evidence="1">CGMCC 1.10998</strain>
    </source>
</reference>
<evidence type="ECO:0000313" key="1">
    <source>
        <dbReference type="EMBL" id="GGC74420.1"/>
    </source>
</evidence>
<comment type="caution">
    <text evidence="1">The sequence shown here is derived from an EMBL/GenBank/DDBJ whole genome shotgun (WGS) entry which is preliminary data.</text>
</comment>
<dbReference type="EMBL" id="BMED01000002">
    <property type="protein sequence ID" value="GGC74420.1"/>
    <property type="molecule type" value="Genomic_DNA"/>
</dbReference>
<protein>
    <submittedName>
        <fullName evidence="1">Uncharacterized protein</fullName>
    </submittedName>
</protein>